<dbReference type="EMBL" id="MZGW01000003">
    <property type="protein sequence ID" value="OPJ55811.1"/>
    <property type="molecule type" value="Genomic_DNA"/>
</dbReference>
<evidence type="ECO:0000313" key="3">
    <source>
        <dbReference type="Proteomes" id="UP000190140"/>
    </source>
</evidence>
<organism evidence="2 3">
    <name type="scientific">Alkalithermobacter paradoxus</name>
    <dbReference type="NCBI Taxonomy" id="29349"/>
    <lineage>
        <taxon>Bacteria</taxon>
        <taxon>Bacillati</taxon>
        <taxon>Bacillota</taxon>
        <taxon>Clostridia</taxon>
        <taxon>Peptostreptococcales</taxon>
        <taxon>Tepidibacteraceae</taxon>
        <taxon>Alkalithermobacter</taxon>
    </lineage>
</organism>
<gene>
    <name evidence="2" type="ORF">CLOTH_09890</name>
</gene>
<comment type="caution">
    <text evidence="2">The sequence shown here is derived from an EMBL/GenBank/DDBJ whole genome shotgun (WGS) entry which is preliminary data.</text>
</comment>
<evidence type="ECO:0000313" key="2">
    <source>
        <dbReference type="EMBL" id="OPJ55811.1"/>
    </source>
</evidence>
<feature type="domain" description="Peptidoglycan binding-like" evidence="1">
    <location>
        <begin position="341"/>
        <end position="401"/>
    </location>
</feature>
<dbReference type="STRING" id="29349.CLOTH_09890"/>
<dbReference type="Pfam" id="PF01471">
    <property type="entry name" value="PG_binding_1"/>
    <property type="match status" value="1"/>
</dbReference>
<reference evidence="2 3" key="1">
    <citation type="submission" date="2017-03" db="EMBL/GenBank/DDBJ databases">
        <title>Genome sequence of Clostridium thermoalcaliphilum DSM 7309.</title>
        <authorList>
            <person name="Poehlein A."/>
            <person name="Daniel R."/>
        </authorList>
    </citation>
    <scope>NUCLEOTIDE SEQUENCE [LARGE SCALE GENOMIC DNA]</scope>
    <source>
        <strain evidence="2 3">DSM 7309</strain>
    </source>
</reference>
<sequence length="416" mass="47117">MADSGKLLISVIDQKTRRPIENAKVNIYTKDTPTQQTMAENLPTNVSGQTMEVSLPAPDFKFSQTPSEVQPYSEYIVEVINEGYREVIVNGVQILPQSTAIQPIVMSQDEGTRFTRQSADVINIPPNTLFGDFPPKIPEPEVKVEPPPSGFVVLDYPQVPEFIIVHDGHPDDPSAPNYWVRYSDYIKNVASSEIYSTWPVSTLYANICCIISFTLNRVFTEWYRGKGKNFTITSSTAFDQKYVHRRNIYENISRVVDDIFNLYIRRPAVRQPLLAQYCDGSQVQCPGWLTQWGSKYLGDQGRSFDQILKHFYGDNLDFQRARVVSGVPQSYPGFTLTIGSSGTPVRTVQTFLNRISDNFPAIPKVRVDGIYGEETAEAVRTFQRVFRLPVTGNVDFSTWYRISDIYVAVTKIAELN</sequence>
<keyword evidence="3" id="KW-1185">Reference proteome</keyword>
<dbReference type="OrthoDB" id="2933491at2"/>
<protein>
    <submittedName>
        <fullName evidence="2">Putative peptidoglycan binding domain protein</fullName>
    </submittedName>
</protein>
<dbReference type="InterPro" id="IPR036365">
    <property type="entry name" value="PGBD-like_sf"/>
</dbReference>
<dbReference type="AlphaFoldDB" id="A0A1V4I760"/>
<dbReference type="InterPro" id="IPR036366">
    <property type="entry name" value="PGBDSf"/>
</dbReference>
<name>A0A1V4I760_9FIRM</name>
<dbReference type="Proteomes" id="UP000190140">
    <property type="component" value="Unassembled WGS sequence"/>
</dbReference>
<dbReference type="SUPFAM" id="SSF47090">
    <property type="entry name" value="PGBD-like"/>
    <property type="match status" value="1"/>
</dbReference>
<dbReference type="InterPro" id="IPR002477">
    <property type="entry name" value="Peptidoglycan-bd-like"/>
</dbReference>
<proteinExistence type="predicted"/>
<accession>A0A1V4I760</accession>
<dbReference type="Gene3D" id="1.10.101.10">
    <property type="entry name" value="PGBD-like superfamily/PGBD"/>
    <property type="match status" value="1"/>
</dbReference>
<dbReference type="RefSeq" id="WP_143715436.1">
    <property type="nucleotide sequence ID" value="NZ_MZGW01000003.1"/>
</dbReference>
<evidence type="ECO:0000259" key="1">
    <source>
        <dbReference type="Pfam" id="PF01471"/>
    </source>
</evidence>